<dbReference type="Pfam" id="PF02450">
    <property type="entry name" value="LCAT"/>
    <property type="match status" value="1"/>
</dbReference>
<dbReference type="InParanoid" id="A0A2J6SN21"/>
<sequence>MACTEETVKPSGLNIWSSEAADGPTPVVDIIAVQGLGAHPFYTWVKKVSSTDVDRPERFRDKAQFWKGKKPRGKGGDGGSTEVMWPRDLLVPLGEDARIATYSYESDWRHPNVKTSLHECANQFLNIVSQYRQKANERQRPIMLIGHSLGSLVIQQALVNAVHQQHFTDLRLSVAGIIFLGTPFQGSNVAIFGKWLARLSGLDPIMLKLLEKGNSDLYALAIDFWGSYGDLDIVCFYEILETDYGPLKAQVVGSQSASMVGKRMMFLNTDHSGLNKFSGEDDPNFALLLPEIRRMVEGGALAAVAARYQGNALSYGNMHWIVPRPINKLFTGRTELLFRIQKALRNDYACSADKQKRFSTICLKITSLMREEFWGVFWVDISKPSTTEGDFIAIAKLLGRSVESVPDTLQVLATTKQSWLLILDNANDPNFDYQAYFPSGTHGTILMTSRISEYKRYSPDANEVLEAADIPRESWLSYKSQAKEYKPDQVQLRYCDIYTTFEASAEVLEQSESEATKDALYLLAIISILDSAILPLQIFQSIWGSSREVLHTSDQEISAIDSISRSHVSRLPSFLVVEGNKWDPFRLIKASSKLVSLSLVTQYDLDSSVGLSIYPLAYAWAKDRQDQKQQGMAWIATGCILILSRSNSIRRVLSFGLETLVIPILFRCGWTLLHIRQDSRLCYLLEDMFTELRMKPDKVLKEFLLLYFLYARSLLNIGNNKKAVKLLEQIDHPDRLESQYALAIAYRENEQAKKAITLLKHIVKIRELTLVKDHPDRLGLQEMLALAYSNNGQVREAVKLLEHIVEYNLALAYRTNRHIKKAVKLLEHIIEIRETALAEDHPDRLISQCALAIAYRENGQGKEAIELLEHVVKLQELTLTPDHPDQLASEDALAVAYYANGQVKEAVELLKQVVEICKITLAPDHPQWLVSQRNLAIIISDE</sequence>
<dbReference type="GO" id="GO:0005739">
    <property type="term" value="C:mitochondrion"/>
    <property type="evidence" value="ECO:0007669"/>
    <property type="project" value="UniProtKB-SubCell"/>
</dbReference>
<dbReference type="GeneID" id="36593495"/>
<dbReference type="Pfam" id="PF13424">
    <property type="entry name" value="TPR_12"/>
    <property type="match status" value="1"/>
</dbReference>
<dbReference type="InterPro" id="IPR003386">
    <property type="entry name" value="LACT/PDAT_acylTrfase"/>
</dbReference>
<evidence type="ECO:0000256" key="6">
    <source>
        <dbReference type="ARBA" id="ARBA00023136"/>
    </source>
</evidence>
<dbReference type="Gene3D" id="3.40.50.300">
    <property type="entry name" value="P-loop containing nucleotide triphosphate hydrolases"/>
    <property type="match status" value="1"/>
</dbReference>
<dbReference type="PANTHER" id="PTHR48182:SF2">
    <property type="entry name" value="PROTEIN SERAC1"/>
    <property type="match status" value="1"/>
</dbReference>
<dbReference type="SUPFAM" id="SSF48452">
    <property type="entry name" value="TPR-like"/>
    <property type="match status" value="2"/>
</dbReference>
<dbReference type="OrthoDB" id="1658288at2759"/>
<proteinExistence type="predicted"/>
<dbReference type="GO" id="GO:0008374">
    <property type="term" value="F:O-acyltransferase activity"/>
    <property type="evidence" value="ECO:0007669"/>
    <property type="project" value="InterPro"/>
</dbReference>
<dbReference type="GO" id="GO:0006629">
    <property type="term" value="P:lipid metabolic process"/>
    <property type="evidence" value="ECO:0007669"/>
    <property type="project" value="InterPro"/>
</dbReference>
<organism evidence="7 8">
    <name type="scientific">Hyaloscypha bicolor E</name>
    <dbReference type="NCBI Taxonomy" id="1095630"/>
    <lineage>
        <taxon>Eukaryota</taxon>
        <taxon>Fungi</taxon>
        <taxon>Dikarya</taxon>
        <taxon>Ascomycota</taxon>
        <taxon>Pezizomycotina</taxon>
        <taxon>Leotiomycetes</taxon>
        <taxon>Helotiales</taxon>
        <taxon>Hyaloscyphaceae</taxon>
        <taxon>Hyaloscypha</taxon>
        <taxon>Hyaloscypha bicolor</taxon>
    </lineage>
</organism>
<keyword evidence="4" id="KW-0256">Endoplasmic reticulum</keyword>
<evidence type="ECO:0000256" key="3">
    <source>
        <dbReference type="ARBA" id="ARBA00004370"/>
    </source>
</evidence>
<accession>A0A2J6SN21</accession>
<dbReference type="SMART" id="SM00028">
    <property type="entry name" value="TPR"/>
    <property type="match status" value="4"/>
</dbReference>
<keyword evidence="6" id="KW-0472">Membrane</keyword>
<dbReference type="InterPro" id="IPR027417">
    <property type="entry name" value="P-loop_NTPase"/>
</dbReference>
<dbReference type="EMBL" id="KZ613912">
    <property type="protein sequence ID" value="PMD52181.1"/>
    <property type="molecule type" value="Genomic_DNA"/>
</dbReference>
<dbReference type="InterPro" id="IPR019734">
    <property type="entry name" value="TPR_rpt"/>
</dbReference>
<keyword evidence="8" id="KW-1185">Reference proteome</keyword>
<gene>
    <name evidence="7" type="ORF">K444DRAFT_648054</name>
</gene>
<evidence type="ECO:0000256" key="4">
    <source>
        <dbReference type="ARBA" id="ARBA00022824"/>
    </source>
</evidence>
<dbReference type="AlphaFoldDB" id="A0A2J6SN21"/>
<evidence type="ECO:0000256" key="1">
    <source>
        <dbReference type="ARBA" id="ARBA00004173"/>
    </source>
</evidence>
<dbReference type="Proteomes" id="UP000235371">
    <property type="component" value="Unassembled WGS sequence"/>
</dbReference>
<dbReference type="GO" id="GO:0005783">
    <property type="term" value="C:endoplasmic reticulum"/>
    <property type="evidence" value="ECO:0007669"/>
    <property type="project" value="UniProtKB-SubCell"/>
</dbReference>
<evidence type="ECO:0000256" key="2">
    <source>
        <dbReference type="ARBA" id="ARBA00004240"/>
    </source>
</evidence>
<dbReference type="Pfam" id="PF13374">
    <property type="entry name" value="TPR_10"/>
    <property type="match status" value="2"/>
</dbReference>
<evidence type="ECO:0008006" key="9">
    <source>
        <dbReference type="Google" id="ProtNLM"/>
    </source>
</evidence>
<keyword evidence="5" id="KW-0496">Mitochondrion</keyword>
<reference evidence="7 8" key="1">
    <citation type="submission" date="2016-04" db="EMBL/GenBank/DDBJ databases">
        <title>A degradative enzymes factory behind the ericoid mycorrhizal symbiosis.</title>
        <authorList>
            <consortium name="DOE Joint Genome Institute"/>
            <person name="Martino E."/>
            <person name="Morin E."/>
            <person name="Grelet G."/>
            <person name="Kuo A."/>
            <person name="Kohler A."/>
            <person name="Daghino S."/>
            <person name="Barry K."/>
            <person name="Choi C."/>
            <person name="Cichocki N."/>
            <person name="Clum A."/>
            <person name="Copeland A."/>
            <person name="Hainaut M."/>
            <person name="Haridas S."/>
            <person name="Labutti K."/>
            <person name="Lindquist E."/>
            <person name="Lipzen A."/>
            <person name="Khouja H.-R."/>
            <person name="Murat C."/>
            <person name="Ohm R."/>
            <person name="Olson A."/>
            <person name="Spatafora J."/>
            <person name="Veneault-Fourrey C."/>
            <person name="Henrissat B."/>
            <person name="Grigoriev I."/>
            <person name="Martin F."/>
            <person name="Perotto S."/>
        </authorList>
    </citation>
    <scope>NUCLEOTIDE SEQUENCE [LARGE SCALE GENOMIC DNA]</scope>
    <source>
        <strain evidence="7 8">E</strain>
    </source>
</reference>
<evidence type="ECO:0000313" key="7">
    <source>
        <dbReference type="EMBL" id="PMD52181.1"/>
    </source>
</evidence>
<comment type="subcellular location">
    <subcellularLocation>
        <location evidence="2">Endoplasmic reticulum</location>
    </subcellularLocation>
    <subcellularLocation>
        <location evidence="3">Membrane</location>
    </subcellularLocation>
    <subcellularLocation>
        <location evidence="1">Mitochondrion</location>
    </subcellularLocation>
</comment>
<dbReference type="InterPro" id="IPR052374">
    <property type="entry name" value="SERAC1"/>
</dbReference>
<dbReference type="GO" id="GO:0016020">
    <property type="term" value="C:membrane"/>
    <property type="evidence" value="ECO:0007669"/>
    <property type="project" value="UniProtKB-SubCell"/>
</dbReference>
<dbReference type="STRING" id="1095630.A0A2J6SN21"/>
<name>A0A2J6SN21_9HELO</name>
<dbReference type="Gene3D" id="1.25.40.10">
    <property type="entry name" value="Tetratricopeptide repeat domain"/>
    <property type="match status" value="2"/>
</dbReference>
<dbReference type="RefSeq" id="XP_024729085.1">
    <property type="nucleotide sequence ID" value="XM_024885418.1"/>
</dbReference>
<protein>
    <recommendedName>
        <fullName evidence="9">DUF676 domain-containing protein</fullName>
    </recommendedName>
</protein>
<dbReference type="InterPro" id="IPR029058">
    <property type="entry name" value="AB_hydrolase_fold"/>
</dbReference>
<dbReference type="InterPro" id="IPR011990">
    <property type="entry name" value="TPR-like_helical_dom_sf"/>
</dbReference>
<evidence type="ECO:0000256" key="5">
    <source>
        <dbReference type="ARBA" id="ARBA00023128"/>
    </source>
</evidence>
<dbReference type="PANTHER" id="PTHR48182">
    <property type="entry name" value="PROTEIN SERAC1"/>
    <property type="match status" value="1"/>
</dbReference>
<dbReference type="SUPFAM" id="SSF52540">
    <property type="entry name" value="P-loop containing nucleoside triphosphate hydrolases"/>
    <property type="match status" value="1"/>
</dbReference>
<dbReference type="SUPFAM" id="SSF53474">
    <property type="entry name" value="alpha/beta-Hydrolases"/>
    <property type="match status" value="1"/>
</dbReference>
<dbReference type="Gene3D" id="3.40.50.1820">
    <property type="entry name" value="alpha/beta hydrolase"/>
    <property type="match status" value="1"/>
</dbReference>
<evidence type="ECO:0000313" key="8">
    <source>
        <dbReference type="Proteomes" id="UP000235371"/>
    </source>
</evidence>